<reference evidence="1" key="1">
    <citation type="submission" date="2021-02" db="EMBL/GenBank/DDBJ databases">
        <authorList>
            <person name="Nowell W R."/>
        </authorList>
    </citation>
    <scope>NUCLEOTIDE SEQUENCE</scope>
</reference>
<accession>A0A820SI74</accession>
<dbReference type="Proteomes" id="UP000663868">
    <property type="component" value="Unassembled WGS sequence"/>
</dbReference>
<proteinExistence type="predicted"/>
<feature type="non-terminal residue" evidence="1">
    <location>
        <position position="73"/>
    </location>
</feature>
<comment type="caution">
    <text evidence="1">The sequence shown here is derived from an EMBL/GenBank/DDBJ whole genome shotgun (WGS) entry which is preliminary data.</text>
</comment>
<organism evidence="1 2">
    <name type="scientific">Adineta steineri</name>
    <dbReference type="NCBI Taxonomy" id="433720"/>
    <lineage>
        <taxon>Eukaryota</taxon>
        <taxon>Metazoa</taxon>
        <taxon>Spiralia</taxon>
        <taxon>Gnathifera</taxon>
        <taxon>Rotifera</taxon>
        <taxon>Eurotatoria</taxon>
        <taxon>Bdelloidea</taxon>
        <taxon>Adinetida</taxon>
        <taxon>Adinetidae</taxon>
        <taxon>Adineta</taxon>
    </lineage>
</organism>
<sequence>MDGTNLKLLFTLKTMNDIDNLNYLRPLLIFDRITHHLYFYNGLDKIFTLNMHGEILHIQHQAIQRFHSFKIFS</sequence>
<evidence type="ECO:0000313" key="1">
    <source>
        <dbReference type="EMBL" id="CAF4450305.1"/>
    </source>
</evidence>
<dbReference type="EMBL" id="CAJOBB010031391">
    <property type="protein sequence ID" value="CAF4450305.1"/>
    <property type="molecule type" value="Genomic_DNA"/>
</dbReference>
<gene>
    <name evidence="1" type="ORF">KXQ929_LOCUS53909</name>
</gene>
<evidence type="ECO:0000313" key="2">
    <source>
        <dbReference type="Proteomes" id="UP000663868"/>
    </source>
</evidence>
<dbReference type="AlphaFoldDB" id="A0A820SI74"/>
<protein>
    <submittedName>
        <fullName evidence="1">Uncharacterized protein</fullName>
    </submittedName>
</protein>
<name>A0A820SI74_9BILA</name>